<evidence type="ECO:0000256" key="1">
    <source>
        <dbReference type="ARBA" id="ARBA00001947"/>
    </source>
</evidence>
<keyword evidence="5" id="KW-0862">Zinc</keyword>
<comment type="similarity">
    <text evidence="2">Belongs to the metallo-beta-lactamase superfamily.</text>
</comment>
<comment type="caution">
    <text evidence="7">The sequence shown here is derived from an EMBL/GenBank/DDBJ whole genome shotgun (WGS) entry which is preliminary data.</text>
</comment>
<dbReference type="CDD" id="cd07730">
    <property type="entry name" value="metallo-hydrolase-like_MBL-fold"/>
    <property type="match status" value="1"/>
</dbReference>
<evidence type="ECO:0000256" key="2">
    <source>
        <dbReference type="ARBA" id="ARBA00007749"/>
    </source>
</evidence>
<keyword evidence="3" id="KW-0479">Metal-binding</keyword>
<evidence type="ECO:0000256" key="3">
    <source>
        <dbReference type="ARBA" id="ARBA00022723"/>
    </source>
</evidence>
<dbReference type="PANTHER" id="PTHR42978:SF2">
    <property type="entry name" value="102 KBASES UNSTABLE REGION: FROM 1 TO 119443"/>
    <property type="match status" value="1"/>
</dbReference>
<name>A0ABX1CKL3_9SPHN</name>
<dbReference type="SMART" id="SM00849">
    <property type="entry name" value="Lactamase_B"/>
    <property type="match status" value="1"/>
</dbReference>
<dbReference type="Pfam" id="PF00753">
    <property type="entry name" value="Lactamase_B"/>
    <property type="match status" value="1"/>
</dbReference>
<dbReference type="Proteomes" id="UP000732399">
    <property type="component" value="Unassembled WGS sequence"/>
</dbReference>
<protein>
    <submittedName>
        <fullName evidence="7">MBL fold metallo-hydrolase</fullName>
    </submittedName>
</protein>
<evidence type="ECO:0000259" key="6">
    <source>
        <dbReference type="SMART" id="SM00849"/>
    </source>
</evidence>
<evidence type="ECO:0000256" key="4">
    <source>
        <dbReference type="ARBA" id="ARBA00022801"/>
    </source>
</evidence>
<evidence type="ECO:0000313" key="8">
    <source>
        <dbReference type="Proteomes" id="UP000732399"/>
    </source>
</evidence>
<accession>A0ABX1CKL3</accession>
<dbReference type="InterPro" id="IPR036866">
    <property type="entry name" value="RibonucZ/Hydroxyglut_hydro"/>
</dbReference>
<keyword evidence="8" id="KW-1185">Reference proteome</keyword>
<feature type="domain" description="Metallo-beta-lactamase" evidence="6">
    <location>
        <begin position="33"/>
        <end position="268"/>
    </location>
</feature>
<organism evidence="7 8">
    <name type="scientific">Sphingomonas corticis</name>
    <dbReference type="NCBI Taxonomy" id="2722791"/>
    <lineage>
        <taxon>Bacteria</taxon>
        <taxon>Pseudomonadati</taxon>
        <taxon>Pseudomonadota</taxon>
        <taxon>Alphaproteobacteria</taxon>
        <taxon>Sphingomonadales</taxon>
        <taxon>Sphingomonadaceae</taxon>
        <taxon>Sphingomonas</taxon>
    </lineage>
</organism>
<dbReference type="InterPro" id="IPR001279">
    <property type="entry name" value="Metallo-B-lactamas"/>
</dbReference>
<evidence type="ECO:0000256" key="5">
    <source>
        <dbReference type="ARBA" id="ARBA00022833"/>
    </source>
</evidence>
<proteinExistence type="inferred from homology"/>
<dbReference type="PANTHER" id="PTHR42978">
    <property type="entry name" value="QUORUM-QUENCHING LACTONASE YTNP-RELATED-RELATED"/>
    <property type="match status" value="1"/>
</dbReference>
<keyword evidence="4" id="KW-0378">Hydrolase</keyword>
<reference evidence="7 8" key="1">
    <citation type="submission" date="2020-03" db="EMBL/GenBank/DDBJ databases">
        <authorList>
            <person name="Wang L."/>
            <person name="He N."/>
            <person name="Li Y."/>
            <person name="Fang Y."/>
            <person name="Zhang F."/>
        </authorList>
    </citation>
    <scope>NUCLEOTIDE SEQUENCE [LARGE SCALE GENOMIC DNA]</scope>
    <source>
        <strain evidence="7 8">36D10-4-7</strain>
    </source>
</reference>
<gene>
    <name evidence="7" type="ORF">HBH26_07690</name>
</gene>
<comment type="cofactor">
    <cofactor evidence="1">
        <name>Zn(2+)</name>
        <dbReference type="ChEBI" id="CHEBI:29105"/>
    </cofactor>
</comment>
<dbReference type="RefSeq" id="WP_168134013.1">
    <property type="nucleotide sequence ID" value="NZ_JAAVJH010000004.1"/>
</dbReference>
<dbReference type="Gene3D" id="3.60.15.10">
    <property type="entry name" value="Ribonuclease Z/Hydroxyacylglutathione hydrolase-like"/>
    <property type="match status" value="1"/>
</dbReference>
<dbReference type="SUPFAM" id="SSF56281">
    <property type="entry name" value="Metallo-hydrolase/oxidoreductase"/>
    <property type="match status" value="1"/>
</dbReference>
<dbReference type="InterPro" id="IPR051013">
    <property type="entry name" value="MBL_superfamily_lactonases"/>
</dbReference>
<dbReference type="EMBL" id="JAAVJH010000004">
    <property type="protein sequence ID" value="NJR78463.1"/>
    <property type="molecule type" value="Genomic_DNA"/>
</dbReference>
<sequence>MRRVTLTPFRVGHCRHPQAMTIRGGRWAPVEFPALAFLIRHPAEGAILFDTGYDPAFFDATRPFPERLYRWTTPPTLAPGEALAEQLAAAGVAPGQVRHLILSHFHADHMAGTHRFPAATIHAARAGWQAMGRGGRFAAVRQGMLRALAPPDFLSRARWFEDAPAVPLPRDLAPFEEGRDVIGDGSLLAVPLPGHCPGHWGLVLAEEGGAWRFLVADAAWSSAAIRTDTPPPWLTARLLGDASAGRATLRALHRLHRRNPDVSLTPSHCAECAAGL</sequence>
<evidence type="ECO:0000313" key="7">
    <source>
        <dbReference type="EMBL" id="NJR78463.1"/>
    </source>
</evidence>